<dbReference type="RefSeq" id="WP_318597151.1">
    <property type="nucleotide sequence ID" value="NZ_JAWSTH010000023.1"/>
</dbReference>
<dbReference type="PANTHER" id="PTHR43163:SF6">
    <property type="entry name" value="DIPEPTIDE TRANSPORT SYSTEM PERMEASE PROTEIN DPPB-RELATED"/>
    <property type="match status" value="1"/>
</dbReference>
<evidence type="ECO:0000259" key="8">
    <source>
        <dbReference type="PROSITE" id="PS50928"/>
    </source>
</evidence>
<keyword evidence="10" id="KW-1185">Reference proteome</keyword>
<evidence type="ECO:0000256" key="1">
    <source>
        <dbReference type="ARBA" id="ARBA00004651"/>
    </source>
</evidence>
<dbReference type="PANTHER" id="PTHR43163">
    <property type="entry name" value="DIPEPTIDE TRANSPORT SYSTEM PERMEASE PROTEIN DPPB-RELATED"/>
    <property type="match status" value="1"/>
</dbReference>
<feature type="transmembrane region" description="Helical" evidence="7">
    <location>
        <begin position="300"/>
        <end position="326"/>
    </location>
</feature>
<dbReference type="InterPro" id="IPR035906">
    <property type="entry name" value="MetI-like_sf"/>
</dbReference>
<organism evidence="9 10">
    <name type="scientific">Conexibacter stalactiti</name>
    <dbReference type="NCBI Taxonomy" id="1940611"/>
    <lineage>
        <taxon>Bacteria</taxon>
        <taxon>Bacillati</taxon>
        <taxon>Actinomycetota</taxon>
        <taxon>Thermoleophilia</taxon>
        <taxon>Solirubrobacterales</taxon>
        <taxon>Conexibacteraceae</taxon>
        <taxon>Conexibacter</taxon>
    </lineage>
</organism>
<evidence type="ECO:0000313" key="10">
    <source>
        <dbReference type="Proteomes" id="UP001284601"/>
    </source>
</evidence>
<gene>
    <name evidence="9" type="ORF">R7226_10800</name>
</gene>
<evidence type="ECO:0000256" key="4">
    <source>
        <dbReference type="ARBA" id="ARBA00022692"/>
    </source>
</evidence>
<comment type="subcellular location">
    <subcellularLocation>
        <location evidence="1 7">Cell membrane</location>
        <topology evidence="1 7">Multi-pass membrane protein</topology>
    </subcellularLocation>
</comment>
<proteinExistence type="inferred from homology"/>
<dbReference type="Gene3D" id="1.10.3720.10">
    <property type="entry name" value="MetI-like"/>
    <property type="match status" value="1"/>
</dbReference>
<feature type="transmembrane region" description="Helical" evidence="7">
    <location>
        <begin position="101"/>
        <end position="120"/>
    </location>
</feature>
<keyword evidence="6 7" id="KW-0472">Membrane</keyword>
<dbReference type="Proteomes" id="UP001284601">
    <property type="component" value="Unassembled WGS sequence"/>
</dbReference>
<evidence type="ECO:0000256" key="2">
    <source>
        <dbReference type="ARBA" id="ARBA00022448"/>
    </source>
</evidence>
<evidence type="ECO:0000256" key="7">
    <source>
        <dbReference type="RuleBase" id="RU363032"/>
    </source>
</evidence>
<dbReference type="CDD" id="cd06261">
    <property type="entry name" value="TM_PBP2"/>
    <property type="match status" value="1"/>
</dbReference>
<dbReference type="InterPro" id="IPR000515">
    <property type="entry name" value="MetI-like"/>
</dbReference>
<keyword evidence="5 7" id="KW-1133">Transmembrane helix</keyword>
<protein>
    <submittedName>
        <fullName evidence="9">ABC transporter permease</fullName>
    </submittedName>
</protein>
<dbReference type="InterPro" id="IPR045621">
    <property type="entry name" value="BPD_transp_1_N"/>
</dbReference>
<comment type="caution">
    <text evidence="9">The sequence shown here is derived from an EMBL/GenBank/DDBJ whole genome shotgun (WGS) entry which is preliminary data.</text>
</comment>
<dbReference type="PROSITE" id="PS50928">
    <property type="entry name" value="ABC_TM1"/>
    <property type="match status" value="1"/>
</dbReference>
<keyword evidence="2 7" id="KW-0813">Transport</keyword>
<feature type="transmembrane region" description="Helical" evidence="7">
    <location>
        <begin position="257"/>
        <end position="280"/>
    </location>
</feature>
<keyword evidence="4 7" id="KW-0812">Transmembrane</keyword>
<feature type="transmembrane region" description="Helical" evidence="7">
    <location>
        <begin position="132"/>
        <end position="154"/>
    </location>
</feature>
<name>A0ABU4HRZ6_9ACTN</name>
<evidence type="ECO:0000256" key="3">
    <source>
        <dbReference type="ARBA" id="ARBA00022475"/>
    </source>
</evidence>
<sequence>MARLIAGRLVALVAVLWALVTIVFVIQTVIPSDPARLMAGQSAPPEVVAAKRAQLHLDEPLPQQYVRFIGNALQGDLSISVHTHRPVVDDLGRAIPATLELLLAALVITIVLGTLAGLAAARGTRLGTPVRLVMAAGASVPSFLVGLLALLLLYNRLGWIPGAGRLSADVAAPGGPTGLLTVDGLLTLRPRVTADALWHLLAPAFCIAIAPALVLARTLRSTLVTQREAGYVRTARAKALTERQILLRHMLRNALNAPLSILGLEVGVMLAGIVVVEAVFSWPGLGLYTSQAITTNDFPAIAGVTLCIGAVYVIANAVVDVLQLLVDPRLRSRSA</sequence>
<evidence type="ECO:0000256" key="5">
    <source>
        <dbReference type="ARBA" id="ARBA00022989"/>
    </source>
</evidence>
<dbReference type="SUPFAM" id="SSF161098">
    <property type="entry name" value="MetI-like"/>
    <property type="match status" value="1"/>
</dbReference>
<evidence type="ECO:0000256" key="6">
    <source>
        <dbReference type="ARBA" id="ARBA00023136"/>
    </source>
</evidence>
<comment type="similarity">
    <text evidence="7">Belongs to the binding-protein-dependent transport system permease family.</text>
</comment>
<accession>A0ABU4HRZ6</accession>
<dbReference type="Pfam" id="PF19300">
    <property type="entry name" value="BPD_transp_1_N"/>
    <property type="match status" value="1"/>
</dbReference>
<keyword evidence="3" id="KW-1003">Cell membrane</keyword>
<dbReference type="EMBL" id="JAWSTH010000023">
    <property type="protein sequence ID" value="MDW5594829.1"/>
    <property type="molecule type" value="Genomic_DNA"/>
</dbReference>
<reference evidence="10" key="1">
    <citation type="submission" date="2023-07" db="EMBL/GenBank/DDBJ databases">
        <title>Conexibacter stalactiti sp. nov., isolated from stalactites in a lava cave and emended description of the genus Conexibacter.</title>
        <authorList>
            <person name="Lee S.D."/>
        </authorList>
    </citation>
    <scope>NUCLEOTIDE SEQUENCE [LARGE SCALE GENOMIC DNA]</scope>
    <source>
        <strain evidence="10">KCTC 39840</strain>
    </source>
</reference>
<dbReference type="Pfam" id="PF00528">
    <property type="entry name" value="BPD_transp_1"/>
    <property type="match status" value="1"/>
</dbReference>
<feature type="transmembrane region" description="Helical" evidence="7">
    <location>
        <begin position="196"/>
        <end position="216"/>
    </location>
</feature>
<feature type="transmembrane region" description="Helical" evidence="7">
    <location>
        <begin position="9"/>
        <end position="30"/>
    </location>
</feature>
<evidence type="ECO:0000313" key="9">
    <source>
        <dbReference type="EMBL" id="MDW5594829.1"/>
    </source>
</evidence>
<feature type="domain" description="ABC transmembrane type-1" evidence="8">
    <location>
        <begin position="95"/>
        <end position="323"/>
    </location>
</feature>